<protein>
    <submittedName>
        <fullName evidence="1">Uncharacterized protein</fullName>
    </submittedName>
</protein>
<gene>
    <name evidence="1" type="ORF">K3G42_000704</name>
</gene>
<keyword evidence="2" id="KW-1185">Reference proteome</keyword>
<name>A0ACB8FSW2_9SAUR</name>
<evidence type="ECO:0000313" key="2">
    <source>
        <dbReference type="Proteomes" id="UP000827872"/>
    </source>
</evidence>
<organism evidence="1 2">
    <name type="scientific">Sphaerodactylus townsendi</name>
    <dbReference type="NCBI Taxonomy" id="933632"/>
    <lineage>
        <taxon>Eukaryota</taxon>
        <taxon>Metazoa</taxon>
        <taxon>Chordata</taxon>
        <taxon>Craniata</taxon>
        <taxon>Vertebrata</taxon>
        <taxon>Euteleostomi</taxon>
        <taxon>Lepidosauria</taxon>
        <taxon>Squamata</taxon>
        <taxon>Bifurcata</taxon>
        <taxon>Gekkota</taxon>
        <taxon>Sphaerodactylidae</taxon>
        <taxon>Sphaerodactylus</taxon>
    </lineage>
</organism>
<proteinExistence type="predicted"/>
<reference evidence="1" key="1">
    <citation type="submission" date="2021-08" db="EMBL/GenBank/DDBJ databases">
        <title>The first chromosome-level gecko genome reveals the dynamic sex chromosomes of Neotropical dwarf geckos (Sphaerodactylidae: Sphaerodactylus).</title>
        <authorList>
            <person name="Pinto B.J."/>
            <person name="Keating S.E."/>
            <person name="Gamble T."/>
        </authorList>
    </citation>
    <scope>NUCLEOTIDE SEQUENCE</scope>
    <source>
        <strain evidence="1">TG3544</strain>
    </source>
</reference>
<evidence type="ECO:0000313" key="1">
    <source>
        <dbReference type="EMBL" id="KAH8010278.1"/>
    </source>
</evidence>
<sequence length="177" mass="19280">MPPNDVPLGLLGPKLPQPPQHQRTLKARFNRMMEMLLYFLMQDWQEQVKIHFFREGLHPEVAQRAMVTAEPTSLAGRYSGKEAGESLYARQRRLGLWLSCGGEGHKAAMCPSKKPDPPIVPTSGAAKAGTAKGPEKKFPFKKGSGLQVELRKASLASEEAGGPESSEESVGNDSNLA</sequence>
<comment type="caution">
    <text evidence="1">The sequence shown here is derived from an EMBL/GenBank/DDBJ whole genome shotgun (WGS) entry which is preliminary data.</text>
</comment>
<dbReference type="EMBL" id="CM037624">
    <property type="protein sequence ID" value="KAH8010278.1"/>
    <property type="molecule type" value="Genomic_DNA"/>
</dbReference>
<accession>A0ACB8FSW2</accession>
<dbReference type="Proteomes" id="UP000827872">
    <property type="component" value="Linkage Group LG11"/>
</dbReference>